<evidence type="ECO:0000256" key="1">
    <source>
        <dbReference type="SAM" id="MobiDB-lite"/>
    </source>
</evidence>
<reference evidence="4" key="1">
    <citation type="journal article" date="2012" name="MBio">
        <title>Comparative genome analysis of Trichophyton rubrum and related dermatophytes reveals candidate genes involved in infection.</title>
        <authorList>
            <person name="Martinez D.A."/>
            <person name="Oliver B.G."/>
            <person name="Graeser Y."/>
            <person name="Goldberg J.M."/>
            <person name="Li W."/>
            <person name="Martinez-Rossi N.M."/>
            <person name="Monod M."/>
            <person name="Shelest E."/>
            <person name="Barton R.C."/>
            <person name="Birch E."/>
            <person name="Brakhage A.A."/>
            <person name="Chen Z."/>
            <person name="Gurr S.J."/>
            <person name="Heiman D."/>
            <person name="Heitman J."/>
            <person name="Kosti I."/>
            <person name="Rossi A."/>
            <person name="Saif S."/>
            <person name="Samalova M."/>
            <person name="Saunders C.W."/>
            <person name="Shea T."/>
            <person name="Summerbell R.C."/>
            <person name="Xu J."/>
            <person name="Young S."/>
            <person name="Zeng Q."/>
            <person name="Birren B.W."/>
            <person name="Cuomo C.A."/>
            <person name="White T.C."/>
        </authorList>
    </citation>
    <scope>NUCLEOTIDE SEQUENCE [LARGE SCALE GENOMIC DNA]</scope>
    <source>
        <strain evidence="4">ATCC MYA-4606 / CBS 127.97</strain>
    </source>
</reference>
<evidence type="ECO:0000313" key="3">
    <source>
        <dbReference type="EMBL" id="EGE02164.1"/>
    </source>
</evidence>
<accession>F2PJU6</accession>
<dbReference type="VEuPathDB" id="FungiDB:TEQG_01204"/>
<keyword evidence="4" id="KW-1185">Reference proteome</keyword>
<feature type="region of interest" description="Disordered" evidence="1">
    <location>
        <begin position="19"/>
        <end position="42"/>
    </location>
</feature>
<dbReference type="AlphaFoldDB" id="F2PJU6"/>
<evidence type="ECO:0000256" key="2">
    <source>
        <dbReference type="SAM" id="SignalP"/>
    </source>
</evidence>
<dbReference type="EMBL" id="DS995721">
    <property type="protein sequence ID" value="EGE02164.1"/>
    <property type="molecule type" value="Genomic_DNA"/>
</dbReference>
<dbReference type="HOGENOM" id="CLU_1533682_0_0_1"/>
<feature type="signal peptide" evidence="2">
    <location>
        <begin position="1"/>
        <end position="19"/>
    </location>
</feature>
<feature type="region of interest" description="Disordered" evidence="1">
    <location>
        <begin position="65"/>
        <end position="106"/>
    </location>
</feature>
<feature type="region of interest" description="Disordered" evidence="1">
    <location>
        <begin position="147"/>
        <end position="176"/>
    </location>
</feature>
<keyword evidence="2" id="KW-0732">Signal</keyword>
<organism evidence="3 4">
    <name type="scientific">Trichophyton equinum (strain ATCC MYA-4606 / CBS 127.97)</name>
    <name type="common">Horse ringworm fungus</name>
    <dbReference type="NCBI Taxonomy" id="559882"/>
    <lineage>
        <taxon>Eukaryota</taxon>
        <taxon>Fungi</taxon>
        <taxon>Dikarya</taxon>
        <taxon>Ascomycota</taxon>
        <taxon>Pezizomycotina</taxon>
        <taxon>Eurotiomycetes</taxon>
        <taxon>Eurotiomycetidae</taxon>
        <taxon>Onygenales</taxon>
        <taxon>Arthrodermataceae</taxon>
        <taxon>Trichophyton</taxon>
    </lineage>
</organism>
<feature type="compositionally biased region" description="Polar residues" evidence="1">
    <location>
        <begin position="155"/>
        <end position="164"/>
    </location>
</feature>
<gene>
    <name evidence="3" type="ORF">TEQG_01204</name>
</gene>
<feature type="chain" id="PRO_5003283519" description="Secreted protein" evidence="2">
    <location>
        <begin position="20"/>
        <end position="176"/>
    </location>
</feature>
<name>F2PJU6_TRIEC</name>
<evidence type="ECO:0000313" key="4">
    <source>
        <dbReference type="Proteomes" id="UP000009169"/>
    </source>
</evidence>
<proteinExistence type="predicted"/>
<dbReference type="Proteomes" id="UP000009169">
    <property type="component" value="Unassembled WGS sequence"/>
</dbReference>
<protein>
    <recommendedName>
        <fullName evidence="5">Secreted protein</fullName>
    </recommendedName>
</protein>
<evidence type="ECO:0008006" key="5">
    <source>
        <dbReference type="Google" id="ProtNLM"/>
    </source>
</evidence>
<feature type="compositionally biased region" description="Basic and acidic residues" evidence="1">
    <location>
        <begin position="28"/>
        <end position="37"/>
    </location>
</feature>
<sequence length="176" mass="19123">MAVVVVVVVVVVVLQQTTGSSETGVARPKGERREPASETRGIGNYRTSASLCFFRPTSPAGLFLAERTRGLGKGKKDEDRRTGSGTGDDREGATGPAREQVGWATAGRVLDKEEQQQHQPPSLATVSLPSRPIRGLKIFYWDGRAWELRPPRPGSTPQGSQLGSNIPPCRFVDRDR</sequence>
<feature type="compositionally biased region" description="Basic and acidic residues" evidence="1">
    <location>
        <begin position="66"/>
        <end position="92"/>
    </location>
</feature>